<comment type="caution">
    <text evidence="2">The sequence shown here is derived from an EMBL/GenBank/DDBJ whole genome shotgun (WGS) entry which is preliminary data.</text>
</comment>
<keyword evidence="1" id="KW-0472">Membrane</keyword>
<proteinExistence type="predicted"/>
<dbReference type="Proteomes" id="UP000465601">
    <property type="component" value="Unassembled WGS sequence"/>
</dbReference>
<dbReference type="AlphaFoldDB" id="A0A833HLF7"/>
<name>A0A833HLF7_9FIRM</name>
<sequence length="239" mass="27856">MNTVKSLVLAIAIYLCLIVIVYFLIISITSLRVKNEEDAISSFSNYQRFLEPNEAINLDDPPFYQDPLPETLYPIRTVIEEGIEIPIFYIYNDDYWKRQAYKSYWHSSYHRWSYAPNRIHYAMHRIFATYPTASIYYDFIHDLGIADVSISFKDYPKDDPYSQIEVAIMQSEIHNIYSYENQIVIVSSPKPTGLKVVTIPVEYIKPFASDKSILIQLATRVDDEIDYCTIKLIAEGKSE</sequence>
<gene>
    <name evidence="2" type="ORF">F8153_14655</name>
</gene>
<reference evidence="2 3" key="1">
    <citation type="submission" date="2019-10" db="EMBL/GenBank/DDBJ databases">
        <title>Alkaliphilus serpentinus sp. nov. and Alkaliphilus pronyensis sp. nov., two novel anaerobic alkaliphilic species isolated from the serpentinized-hosted hydrothermal field of the Prony Bay (New Caledonia).</title>
        <authorList>
            <person name="Postec A."/>
        </authorList>
    </citation>
    <scope>NUCLEOTIDE SEQUENCE [LARGE SCALE GENOMIC DNA]</scope>
    <source>
        <strain evidence="2 3">LacT</strain>
    </source>
</reference>
<evidence type="ECO:0000256" key="1">
    <source>
        <dbReference type="SAM" id="Phobius"/>
    </source>
</evidence>
<dbReference type="RefSeq" id="WP_151867101.1">
    <property type="nucleotide sequence ID" value="NZ_WBZB01000057.1"/>
</dbReference>
<evidence type="ECO:0000313" key="3">
    <source>
        <dbReference type="Proteomes" id="UP000465601"/>
    </source>
</evidence>
<feature type="transmembrane region" description="Helical" evidence="1">
    <location>
        <begin position="6"/>
        <end position="25"/>
    </location>
</feature>
<keyword evidence="3" id="KW-1185">Reference proteome</keyword>
<keyword evidence="1" id="KW-1133">Transmembrane helix</keyword>
<accession>A0A833HLF7</accession>
<evidence type="ECO:0000313" key="2">
    <source>
        <dbReference type="EMBL" id="KAB3525740.1"/>
    </source>
</evidence>
<keyword evidence="1" id="KW-0812">Transmembrane</keyword>
<protein>
    <submittedName>
        <fullName evidence="2">Uncharacterized protein</fullName>
    </submittedName>
</protein>
<organism evidence="2 3">
    <name type="scientific">Alkaliphilus serpentinus</name>
    <dbReference type="NCBI Taxonomy" id="1482731"/>
    <lineage>
        <taxon>Bacteria</taxon>
        <taxon>Bacillati</taxon>
        <taxon>Bacillota</taxon>
        <taxon>Clostridia</taxon>
        <taxon>Peptostreptococcales</taxon>
        <taxon>Natronincolaceae</taxon>
        <taxon>Alkaliphilus</taxon>
    </lineage>
</organism>
<dbReference type="EMBL" id="WBZB01000057">
    <property type="protein sequence ID" value="KAB3525740.1"/>
    <property type="molecule type" value="Genomic_DNA"/>
</dbReference>
<dbReference type="OrthoDB" id="1737435at2"/>